<accession>A0A9N7TZP7</accession>
<gene>
    <name evidence="2" type="ORF">PLEPLA_LOCUS9258</name>
</gene>
<feature type="region of interest" description="Disordered" evidence="1">
    <location>
        <begin position="177"/>
        <end position="206"/>
    </location>
</feature>
<reference evidence="2" key="1">
    <citation type="submission" date="2020-03" db="EMBL/GenBank/DDBJ databases">
        <authorList>
            <person name="Weist P."/>
        </authorList>
    </citation>
    <scope>NUCLEOTIDE SEQUENCE</scope>
</reference>
<evidence type="ECO:0000313" key="2">
    <source>
        <dbReference type="EMBL" id="CAB1421376.1"/>
    </source>
</evidence>
<evidence type="ECO:0000256" key="1">
    <source>
        <dbReference type="SAM" id="MobiDB-lite"/>
    </source>
</evidence>
<dbReference type="AlphaFoldDB" id="A0A9N7TZP7"/>
<dbReference type="Proteomes" id="UP001153269">
    <property type="component" value="Unassembled WGS sequence"/>
</dbReference>
<keyword evidence="3" id="KW-1185">Reference proteome</keyword>
<organism evidence="2 3">
    <name type="scientific">Pleuronectes platessa</name>
    <name type="common">European plaice</name>
    <dbReference type="NCBI Taxonomy" id="8262"/>
    <lineage>
        <taxon>Eukaryota</taxon>
        <taxon>Metazoa</taxon>
        <taxon>Chordata</taxon>
        <taxon>Craniata</taxon>
        <taxon>Vertebrata</taxon>
        <taxon>Euteleostomi</taxon>
        <taxon>Actinopterygii</taxon>
        <taxon>Neopterygii</taxon>
        <taxon>Teleostei</taxon>
        <taxon>Neoteleostei</taxon>
        <taxon>Acanthomorphata</taxon>
        <taxon>Carangaria</taxon>
        <taxon>Pleuronectiformes</taxon>
        <taxon>Pleuronectoidei</taxon>
        <taxon>Pleuronectidae</taxon>
        <taxon>Pleuronectes</taxon>
    </lineage>
</organism>
<dbReference type="EMBL" id="CADEAL010000521">
    <property type="protein sequence ID" value="CAB1421376.1"/>
    <property type="molecule type" value="Genomic_DNA"/>
</dbReference>
<proteinExistence type="predicted"/>
<protein>
    <submittedName>
        <fullName evidence="2">Uncharacterized protein</fullName>
    </submittedName>
</protein>
<name>A0A9N7TZP7_PLEPL</name>
<feature type="compositionally biased region" description="Basic and acidic residues" evidence="1">
    <location>
        <begin position="188"/>
        <end position="206"/>
    </location>
</feature>
<sequence length="206" mass="22583">MELAQLKAALMVQSRLSTAREELASEVQTGDTGRTVQRSATTRPNCIFPDRNVVLSIMSSVVWSAVDIIEAHLAVPSAPFISCGLLSCNGTELAEAYRNSQGIPVRRRVRTFSDRCAVVSWGRRITLAAVYLHGETLMYTAAGIPTDKVMFGDLSLKDQPLTGRERVALVLRQGRSTDGQIGRAQDQTGDRQTSRQDTGRTDRQDS</sequence>
<feature type="compositionally biased region" description="Polar residues" evidence="1">
    <location>
        <begin position="177"/>
        <end position="187"/>
    </location>
</feature>
<comment type="caution">
    <text evidence="2">The sequence shown here is derived from an EMBL/GenBank/DDBJ whole genome shotgun (WGS) entry which is preliminary data.</text>
</comment>
<evidence type="ECO:0000313" key="3">
    <source>
        <dbReference type="Proteomes" id="UP001153269"/>
    </source>
</evidence>